<sequence length="100" mass="11413">MNRFTSPVPILPVVIRFCFTVFVPIELSFQKRIPMCDLDSLLLIPEVTRYPPFNLFPSVGGGTDGCCKSILLYVVLSVKRKRIVKYLSEYNRNATVVEIE</sequence>
<name>A0A2M4DAF8_ANODA</name>
<dbReference type="AlphaFoldDB" id="A0A2M4DAF8"/>
<proteinExistence type="predicted"/>
<reference evidence="1" key="1">
    <citation type="submission" date="2018-01" db="EMBL/GenBank/DDBJ databases">
        <title>An insight into the sialome of Amazonian anophelines.</title>
        <authorList>
            <person name="Ribeiro J.M."/>
            <person name="Scarpassa V."/>
            <person name="Calvo E."/>
        </authorList>
    </citation>
    <scope>NUCLEOTIDE SEQUENCE</scope>
</reference>
<evidence type="ECO:0000313" key="1">
    <source>
        <dbReference type="EMBL" id="MBW74481.1"/>
    </source>
</evidence>
<protein>
    <submittedName>
        <fullName evidence="1">Putative secreted protein</fullName>
    </submittedName>
</protein>
<accession>A0A2M4DAF8</accession>
<dbReference type="EMBL" id="GGFL01010303">
    <property type="protein sequence ID" value="MBW74481.1"/>
    <property type="molecule type" value="Transcribed_RNA"/>
</dbReference>
<organism evidence="1">
    <name type="scientific">Anopheles darlingi</name>
    <name type="common">Mosquito</name>
    <dbReference type="NCBI Taxonomy" id="43151"/>
    <lineage>
        <taxon>Eukaryota</taxon>
        <taxon>Metazoa</taxon>
        <taxon>Ecdysozoa</taxon>
        <taxon>Arthropoda</taxon>
        <taxon>Hexapoda</taxon>
        <taxon>Insecta</taxon>
        <taxon>Pterygota</taxon>
        <taxon>Neoptera</taxon>
        <taxon>Endopterygota</taxon>
        <taxon>Diptera</taxon>
        <taxon>Nematocera</taxon>
        <taxon>Culicoidea</taxon>
        <taxon>Culicidae</taxon>
        <taxon>Anophelinae</taxon>
        <taxon>Anopheles</taxon>
    </lineage>
</organism>